<dbReference type="GO" id="GO:0051119">
    <property type="term" value="F:sugar transmembrane transporter activity"/>
    <property type="evidence" value="ECO:0007669"/>
    <property type="project" value="InterPro"/>
</dbReference>
<evidence type="ECO:0000256" key="14">
    <source>
        <dbReference type="SAM" id="Phobius"/>
    </source>
</evidence>
<dbReference type="Proteomes" id="UP000634136">
    <property type="component" value="Unassembled WGS sequence"/>
</dbReference>
<feature type="region of interest" description="Disordered" evidence="13">
    <location>
        <begin position="178"/>
        <end position="202"/>
    </location>
</feature>
<dbReference type="OrthoDB" id="409725at2759"/>
<dbReference type="InterPro" id="IPR004316">
    <property type="entry name" value="SWEET_rpt"/>
</dbReference>
<evidence type="ECO:0000256" key="6">
    <source>
        <dbReference type="ARBA" id="ARBA00022475"/>
    </source>
</evidence>
<proteinExistence type="inferred from homology"/>
<evidence type="ECO:0000256" key="11">
    <source>
        <dbReference type="ARBA" id="ARBA00023034"/>
    </source>
</evidence>
<evidence type="ECO:0000256" key="10">
    <source>
        <dbReference type="ARBA" id="ARBA00022989"/>
    </source>
</evidence>
<evidence type="ECO:0000256" key="2">
    <source>
        <dbReference type="ARBA" id="ARBA00004653"/>
    </source>
</evidence>
<gene>
    <name evidence="15" type="ORF">G2W53_008924</name>
</gene>
<feature type="transmembrane region" description="Helical" evidence="14">
    <location>
        <begin position="123"/>
        <end position="144"/>
    </location>
</feature>
<dbReference type="SMR" id="A0A834WWH0"/>
<comment type="similarity">
    <text evidence="3">Belongs to the SWEET sugar transporter family.</text>
</comment>
<keyword evidence="5" id="KW-0813">Transport</keyword>
<protein>
    <recommendedName>
        <fullName evidence="4">Sugar transporter SWEET1</fullName>
    </recommendedName>
</protein>
<evidence type="ECO:0000313" key="16">
    <source>
        <dbReference type="Proteomes" id="UP000634136"/>
    </source>
</evidence>
<keyword evidence="12 14" id="KW-0472">Membrane</keyword>
<feature type="transmembrane region" description="Helical" evidence="14">
    <location>
        <begin position="12"/>
        <end position="37"/>
    </location>
</feature>
<evidence type="ECO:0000256" key="9">
    <source>
        <dbReference type="ARBA" id="ARBA00022737"/>
    </source>
</evidence>
<keyword evidence="7 15" id="KW-0762">Sugar transport</keyword>
<dbReference type="PANTHER" id="PTHR10791:SF206">
    <property type="entry name" value="BIDIRECTIONAL SUGAR TRANSPORTER SWEET"/>
    <property type="match status" value="1"/>
</dbReference>
<feature type="transmembrane region" description="Helical" evidence="14">
    <location>
        <begin position="95"/>
        <end position="117"/>
    </location>
</feature>
<evidence type="ECO:0000256" key="13">
    <source>
        <dbReference type="SAM" id="MobiDB-lite"/>
    </source>
</evidence>
<dbReference type="GO" id="GO:0005886">
    <property type="term" value="C:plasma membrane"/>
    <property type="evidence" value="ECO:0007669"/>
    <property type="project" value="UniProtKB-SubCell"/>
</dbReference>
<evidence type="ECO:0000256" key="1">
    <source>
        <dbReference type="ARBA" id="ARBA00004651"/>
    </source>
</evidence>
<feature type="transmembrane region" description="Helical" evidence="14">
    <location>
        <begin position="49"/>
        <end position="69"/>
    </location>
</feature>
<evidence type="ECO:0000256" key="4">
    <source>
        <dbReference type="ARBA" id="ARBA00021741"/>
    </source>
</evidence>
<comment type="subcellular location">
    <subcellularLocation>
        <location evidence="1">Cell membrane</location>
        <topology evidence="1">Multi-pass membrane protein</topology>
    </subcellularLocation>
    <subcellularLocation>
        <location evidence="2">Golgi apparatus membrane</location>
        <topology evidence="2">Multi-pass membrane protein</topology>
    </subcellularLocation>
</comment>
<keyword evidence="16" id="KW-1185">Reference proteome</keyword>
<organism evidence="15 16">
    <name type="scientific">Senna tora</name>
    <dbReference type="NCBI Taxonomy" id="362788"/>
    <lineage>
        <taxon>Eukaryota</taxon>
        <taxon>Viridiplantae</taxon>
        <taxon>Streptophyta</taxon>
        <taxon>Embryophyta</taxon>
        <taxon>Tracheophyta</taxon>
        <taxon>Spermatophyta</taxon>
        <taxon>Magnoliopsida</taxon>
        <taxon>eudicotyledons</taxon>
        <taxon>Gunneridae</taxon>
        <taxon>Pentapetalae</taxon>
        <taxon>rosids</taxon>
        <taxon>fabids</taxon>
        <taxon>Fabales</taxon>
        <taxon>Fabaceae</taxon>
        <taxon>Caesalpinioideae</taxon>
        <taxon>Cassia clade</taxon>
        <taxon>Senna</taxon>
    </lineage>
</organism>
<evidence type="ECO:0000313" key="15">
    <source>
        <dbReference type="EMBL" id="KAF7834065.1"/>
    </source>
</evidence>
<keyword evidence="11" id="KW-0333">Golgi apparatus</keyword>
<dbReference type="FunFam" id="1.20.1280.290:FF:000004">
    <property type="entry name" value="Sugar transporter SWEET"/>
    <property type="match status" value="1"/>
</dbReference>
<dbReference type="InterPro" id="IPR047664">
    <property type="entry name" value="SWEET"/>
</dbReference>
<dbReference type="GO" id="GO:0000139">
    <property type="term" value="C:Golgi membrane"/>
    <property type="evidence" value="ECO:0007669"/>
    <property type="project" value="UniProtKB-SubCell"/>
</dbReference>
<evidence type="ECO:0000256" key="5">
    <source>
        <dbReference type="ARBA" id="ARBA00022448"/>
    </source>
</evidence>
<name>A0A834WWH0_9FABA</name>
<comment type="caution">
    <text evidence="15">The sequence shown here is derived from an EMBL/GenBank/DDBJ whole genome shotgun (WGS) entry which is preliminary data.</text>
</comment>
<evidence type="ECO:0000256" key="3">
    <source>
        <dbReference type="ARBA" id="ARBA00007809"/>
    </source>
</evidence>
<dbReference type="EMBL" id="JAAIUW010000004">
    <property type="protein sequence ID" value="KAF7834065.1"/>
    <property type="molecule type" value="Genomic_DNA"/>
</dbReference>
<keyword evidence="10 14" id="KW-1133">Transmembrane helix</keyword>
<accession>A0A834WWH0</accession>
<evidence type="ECO:0000256" key="8">
    <source>
        <dbReference type="ARBA" id="ARBA00022692"/>
    </source>
</evidence>
<reference evidence="15" key="1">
    <citation type="submission" date="2020-09" db="EMBL/GenBank/DDBJ databases">
        <title>Genome-Enabled Discovery of Anthraquinone Biosynthesis in Senna tora.</title>
        <authorList>
            <person name="Kang S.-H."/>
            <person name="Pandey R.P."/>
            <person name="Lee C.-M."/>
            <person name="Sim J.-S."/>
            <person name="Jeong J.-T."/>
            <person name="Choi B.-S."/>
            <person name="Jung M."/>
            <person name="Ginzburg D."/>
            <person name="Zhao K."/>
            <person name="Won S.Y."/>
            <person name="Oh T.-J."/>
            <person name="Yu Y."/>
            <person name="Kim N.-H."/>
            <person name="Lee O.R."/>
            <person name="Lee T.-H."/>
            <person name="Bashyal P."/>
            <person name="Kim T.-S."/>
            <person name="Lee W.-H."/>
            <person name="Kawkins C."/>
            <person name="Kim C.-K."/>
            <person name="Kim J.S."/>
            <person name="Ahn B.O."/>
            <person name="Rhee S.Y."/>
            <person name="Sohng J.K."/>
        </authorList>
    </citation>
    <scope>NUCLEOTIDE SEQUENCE</scope>
    <source>
        <tissue evidence="15">Leaf</tissue>
    </source>
</reference>
<dbReference type="Gene3D" id="1.20.1280.290">
    <property type="match status" value="2"/>
</dbReference>
<evidence type="ECO:0000256" key="7">
    <source>
        <dbReference type="ARBA" id="ARBA00022597"/>
    </source>
</evidence>
<dbReference type="PANTHER" id="PTHR10791">
    <property type="entry name" value="RAG1-ACTIVATING PROTEIN 1"/>
    <property type="match status" value="1"/>
</dbReference>
<keyword evidence="9" id="KW-0677">Repeat</keyword>
<sequence length="202" mass="23325">MLWIFYAYMKTGEFLIITINSFGCVVEVIYLVIYITYCPKKARVFTLRLILLLNFGGFCIIVLLTHLLAKERQARFELLGWICVRVVIRTKSVEFMPFTLSLLLTASALMWLLYGIFLRDIYVTLPNIVGLAFGTIQMVLYLIYRNHKPPVQDQVKVPENKGDIENVVVEPVIMDEKKETKDQTEHNNNNNNNKTGEVSIEV</sequence>
<dbReference type="Pfam" id="PF03083">
    <property type="entry name" value="MtN3_slv"/>
    <property type="match status" value="2"/>
</dbReference>
<keyword evidence="8 14" id="KW-0812">Transmembrane</keyword>
<keyword evidence="6" id="KW-1003">Cell membrane</keyword>
<dbReference type="AlphaFoldDB" id="A0A834WWH0"/>
<evidence type="ECO:0000256" key="12">
    <source>
        <dbReference type="ARBA" id="ARBA00023136"/>
    </source>
</evidence>